<feature type="domain" description="Glycosyl transferase family 1" evidence="1">
    <location>
        <begin position="182"/>
        <end position="341"/>
    </location>
</feature>
<dbReference type="InterPro" id="IPR001296">
    <property type="entry name" value="Glyco_trans_1"/>
</dbReference>
<reference evidence="3" key="1">
    <citation type="submission" date="2023-03" db="EMBL/GenBank/DDBJ databases">
        <authorList>
            <person name="Shen W."/>
            <person name="Cai J."/>
        </authorList>
    </citation>
    <scope>NUCLEOTIDE SEQUENCE</scope>
    <source>
        <strain evidence="3">P66-3</strain>
    </source>
</reference>
<dbReference type="Proteomes" id="UP001181046">
    <property type="component" value="Unassembled WGS sequence"/>
</dbReference>
<feature type="domain" description="Glycosyltransferase subfamily 4-like N-terminal" evidence="2">
    <location>
        <begin position="4"/>
        <end position="146"/>
    </location>
</feature>
<dbReference type="SUPFAM" id="SSF53756">
    <property type="entry name" value="UDP-Glycosyltransferase/glycogen phosphorylase"/>
    <property type="match status" value="1"/>
</dbReference>
<dbReference type="Gene3D" id="3.40.50.2000">
    <property type="entry name" value="Glycogen Phosphorylase B"/>
    <property type="match status" value="2"/>
</dbReference>
<organism evidence="3 4">
    <name type="scientific">Enterococcus xiangfangensis</name>
    <dbReference type="NCBI Taxonomy" id="1296537"/>
    <lineage>
        <taxon>Bacteria</taxon>
        <taxon>Bacillati</taxon>
        <taxon>Bacillota</taxon>
        <taxon>Bacilli</taxon>
        <taxon>Lactobacillales</taxon>
        <taxon>Enterococcaceae</taxon>
        <taxon>Enterococcus</taxon>
    </lineage>
</organism>
<dbReference type="RefSeq" id="WP_311829960.1">
    <property type="nucleotide sequence ID" value="NZ_JARQAJ010000004.1"/>
</dbReference>
<dbReference type="Pfam" id="PF00534">
    <property type="entry name" value="Glycos_transf_1"/>
    <property type="match status" value="1"/>
</dbReference>
<evidence type="ECO:0000313" key="4">
    <source>
        <dbReference type="Proteomes" id="UP001181046"/>
    </source>
</evidence>
<sequence length="366" mass="41705">MKTILILANNDMGLYKFRKELLLSLTKKYKVIVLIPGGPYIADIEALGCEVQQIDLDRRGMNPINELKLFFQYQKTIKRINPSCILLYTIKPNIYGGIAARMNKIPCLANITGMGTALGTSGPTQKLLIQMYKLAFKNIHTVFFQNKPNMDFFLDNKIIQTNGTLIPGSGVNLTQFTQLPYPSDETAIKFVFISRIMKEKGIDEYLTAAERIKAEYKNVEFHICGFLEDDYVDKLKTYESVGVINYHGLVPDISQFLKDMHCTIHPSYYPEGISNVLLESAASCRPIITTDQPGCKDVVKEDGFNGYIFEAKQTDQLVEKIRAFIQLSYSEKQQMGINGRKFVSEKFDRDIVVNRYLQTIEEIVHE</sequence>
<evidence type="ECO:0000313" key="3">
    <source>
        <dbReference type="EMBL" id="MDT2759589.1"/>
    </source>
</evidence>
<dbReference type="Pfam" id="PF13477">
    <property type="entry name" value="Glyco_trans_4_2"/>
    <property type="match status" value="1"/>
</dbReference>
<dbReference type="PANTHER" id="PTHR12526:SF630">
    <property type="entry name" value="GLYCOSYLTRANSFERASE"/>
    <property type="match status" value="1"/>
</dbReference>
<dbReference type="CDD" id="cd03808">
    <property type="entry name" value="GT4_CapM-like"/>
    <property type="match status" value="1"/>
</dbReference>
<dbReference type="InterPro" id="IPR028098">
    <property type="entry name" value="Glyco_trans_4-like_N"/>
</dbReference>
<dbReference type="EMBL" id="JARQAJ010000004">
    <property type="protein sequence ID" value="MDT2759589.1"/>
    <property type="molecule type" value="Genomic_DNA"/>
</dbReference>
<accession>A0ABU3FA95</accession>
<keyword evidence="4" id="KW-1185">Reference proteome</keyword>
<gene>
    <name evidence="3" type="ORF">P7H27_07410</name>
</gene>
<comment type="caution">
    <text evidence="3">The sequence shown here is derived from an EMBL/GenBank/DDBJ whole genome shotgun (WGS) entry which is preliminary data.</text>
</comment>
<dbReference type="PANTHER" id="PTHR12526">
    <property type="entry name" value="GLYCOSYLTRANSFERASE"/>
    <property type="match status" value="1"/>
</dbReference>
<protein>
    <submittedName>
        <fullName evidence="3">Glycosyltransferase family 4 protein</fullName>
    </submittedName>
</protein>
<evidence type="ECO:0000259" key="2">
    <source>
        <dbReference type="Pfam" id="PF13477"/>
    </source>
</evidence>
<name>A0ABU3FA95_9ENTE</name>
<evidence type="ECO:0000259" key="1">
    <source>
        <dbReference type="Pfam" id="PF00534"/>
    </source>
</evidence>
<proteinExistence type="predicted"/>